<accession>A0AC61S9F3</accession>
<evidence type="ECO:0000313" key="2">
    <source>
        <dbReference type="Proteomes" id="UP000315423"/>
    </source>
</evidence>
<organism evidence="1 2">
    <name type="scientific">Candidatus Methanomarinus sp</name>
    <dbReference type="NCBI Taxonomy" id="3386244"/>
    <lineage>
        <taxon>Archaea</taxon>
        <taxon>Methanobacteriati</taxon>
        <taxon>Methanobacteriota</taxon>
        <taxon>Stenosarchaea group</taxon>
        <taxon>Methanomicrobia</taxon>
        <taxon>Methanosarcinales</taxon>
        <taxon>ANME-2 cluster</taxon>
        <taxon>Candidatus Methanocomedenaceae</taxon>
        <taxon>Candidatus Methanomarinus</taxon>
    </lineage>
</organism>
<protein>
    <submittedName>
        <fullName evidence="1">Methyltransferase</fullName>
    </submittedName>
</protein>
<dbReference type="EMBL" id="QYBA01000228">
    <property type="protein sequence ID" value="TKY91279.1"/>
    <property type="molecule type" value="Genomic_DNA"/>
</dbReference>
<proteinExistence type="predicted"/>
<sequence length="104" mass="12122">LADELGQKVDYISIDSRRSLLTSDILLDSPFIKNRYMVLDKVPFECGVINRSLIDLGIGRALIRFNVAPRQYWELRNRVERGLMGERTAHLFRLQDGIYVLERI</sequence>
<evidence type="ECO:0000313" key="1">
    <source>
        <dbReference type="EMBL" id="TKY91279.1"/>
    </source>
</evidence>
<comment type="caution">
    <text evidence="1">The sequence shown here is derived from an EMBL/GenBank/DDBJ whole genome shotgun (WGS) entry which is preliminary data.</text>
</comment>
<gene>
    <name evidence="1" type="ORF">C5S46_06710</name>
</gene>
<name>A0AC61S9F3_9EURY</name>
<dbReference type="Proteomes" id="UP000315423">
    <property type="component" value="Unassembled WGS sequence"/>
</dbReference>
<reference evidence="1" key="1">
    <citation type="submission" date="2018-09" db="EMBL/GenBank/DDBJ databases">
        <title>A genomic encyclopedia of anaerobic methanotrophic archaea.</title>
        <authorList>
            <person name="Skennerton C.T."/>
            <person name="Chadwick G.L."/>
            <person name="Laso-Perez R."/>
            <person name="Leu A.O."/>
            <person name="Speth D.R."/>
            <person name="Yu H."/>
            <person name="Morgan-Lang C."/>
            <person name="Hatzenpichler R."/>
            <person name="Goudeau D."/>
            <person name="Malmstrom R."/>
            <person name="Woyke T."/>
            <person name="Hallam S."/>
            <person name="Tyson G.W."/>
            <person name="Wegener G."/>
            <person name="Boetius A."/>
            <person name="Orphan V.J."/>
        </authorList>
    </citation>
    <scope>NUCLEOTIDE SEQUENCE</scope>
    <source>
        <strain evidence="1">CONS3730D10UFb2</strain>
    </source>
</reference>
<keyword evidence="1" id="KW-0808">Transferase</keyword>
<feature type="non-terminal residue" evidence="1">
    <location>
        <position position="1"/>
    </location>
</feature>
<keyword evidence="1" id="KW-0489">Methyltransferase</keyword>